<keyword evidence="8" id="KW-1185">Reference proteome</keyword>
<feature type="signal peptide" evidence="5">
    <location>
        <begin position="1"/>
        <end position="23"/>
    </location>
</feature>
<organism evidence="7 8">
    <name type="scientific">Dyella ginsengisoli</name>
    <dbReference type="NCBI Taxonomy" id="363848"/>
    <lineage>
        <taxon>Bacteria</taxon>
        <taxon>Pseudomonadati</taxon>
        <taxon>Pseudomonadota</taxon>
        <taxon>Gammaproteobacteria</taxon>
        <taxon>Lysobacterales</taxon>
        <taxon>Rhodanobacteraceae</taxon>
        <taxon>Dyella</taxon>
    </lineage>
</organism>
<feature type="domain" description="Cytochrome c" evidence="6">
    <location>
        <begin position="95"/>
        <end position="202"/>
    </location>
</feature>
<dbReference type="InterPro" id="IPR036909">
    <property type="entry name" value="Cyt_c-like_dom_sf"/>
</dbReference>
<name>A0ABW8JS49_9GAMM</name>
<keyword evidence="1 4" id="KW-0349">Heme</keyword>
<dbReference type="InterPro" id="IPR016823">
    <property type="entry name" value="Thiosulf_SoxX_II"/>
</dbReference>
<reference evidence="7 8" key="1">
    <citation type="submission" date="2020-10" db="EMBL/GenBank/DDBJ databases">
        <title>Phylogeny of dyella-like bacteria.</title>
        <authorList>
            <person name="Fu J."/>
        </authorList>
    </citation>
    <scope>NUCLEOTIDE SEQUENCE [LARGE SCALE GENOMIC DNA]</scope>
    <source>
        <strain evidence="7 8">Gsoil3046</strain>
    </source>
</reference>
<dbReference type="RefSeq" id="WP_404630133.1">
    <property type="nucleotide sequence ID" value="NZ_JADIKM010000001.1"/>
</dbReference>
<evidence type="ECO:0000256" key="5">
    <source>
        <dbReference type="SAM" id="SignalP"/>
    </source>
</evidence>
<gene>
    <name evidence="7" type="primary">soxX</name>
    <name evidence="7" type="ORF">ISP17_03530</name>
</gene>
<evidence type="ECO:0000256" key="4">
    <source>
        <dbReference type="PROSITE-ProRule" id="PRU00433"/>
    </source>
</evidence>
<dbReference type="InterPro" id="IPR009056">
    <property type="entry name" value="Cyt_c-like_dom"/>
</dbReference>
<keyword evidence="5" id="KW-0732">Signal</keyword>
<evidence type="ECO:0000259" key="6">
    <source>
        <dbReference type="PROSITE" id="PS51007"/>
    </source>
</evidence>
<dbReference type="PROSITE" id="PS51007">
    <property type="entry name" value="CYTC"/>
    <property type="match status" value="1"/>
</dbReference>
<proteinExistence type="predicted"/>
<dbReference type="Proteomes" id="UP001620460">
    <property type="component" value="Unassembled WGS sequence"/>
</dbReference>
<feature type="chain" id="PRO_5047149655" evidence="5">
    <location>
        <begin position="24"/>
        <end position="207"/>
    </location>
</feature>
<evidence type="ECO:0000256" key="3">
    <source>
        <dbReference type="ARBA" id="ARBA00023004"/>
    </source>
</evidence>
<accession>A0ABW8JS49</accession>
<dbReference type="EMBL" id="JADIKM010000001">
    <property type="protein sequence ID" value="MFK2903021.1"/>
    <property type="molecule type" value="Genomic_DNA"/>
</dbReference>
<dbReference type="InterPro" id="IPR030999">
    <property type="entry name" value="Thiosulf_SoxX"/>
</dbReference>
<sequence>MRTPIRLLILLAALPAISSAAEAAHQGDRNAQALAVMKASFKPHGQADMDRLKQDTTQALCSLHAPAMPTGEAASKALAANQASVKFPADGKFLGDWKRGQAIAEEGTGFQYSDDPAKPSGGNCYACHQLDKQQIAYGTIGPSLYNYGKNRGQSEPVLKLAWSMINDMKGYSLCSAMPRFGAKGVLTEQQIKDVMALLFDPASPVNQ</sequence>
<keyword evidence="3 4" id="KW-0408">Iron</keyword>
<keyword evidence="2 4" id="KW-0479">Metal-binding</keyword>
<dbReference type="Gene3D" id="1.10.760.10">
    <property type="entry name" value="Cytochrome c-like domain"/>
    <property type="match status" value="1"/>
</dbReference>
<dbReference type="SUPFAM" id="SSF46626">
    <property type="entry name" value="Cytochrome c"/>
    <property type="match status" value="1"/>
</dbReference>
<dbReference type="Pfam" id="PF00034">
    <property type="entry name" value="Cytochrom_C"/>
    <property type="match status" value="1"/>
</dbReference>
<evidence type="ECO:0000256" key="1">
    <source>
        <dbReference type="ARBA" id="ARBA00022617"/>
    </source>
</evidence>
<evidence type="ECO:0000256" key="2">
    <source>
        <dbReference type="ARBA" id="ARBA00022723"/>
    </source>
</evidence>
<comment type="caution">
    <text evidence="7">The sequence shown here is derived from an EMBL/GenBank/DDBJ whole genome shotgun (WGS) entry which is preliminary data.</text>
</comment>
<evidence type="ECO:0000313" key="8">
    <source>
        <dbReference type="Proteomes" id="UP001620460"/>
    </source>
</evidence>
<dbReference type="PIRSF" id="PIRSF024608">
    <property type="entry name" value="UCP024608"/>
    <property type="match status" value="1"/>
</dbReference>
<evidence type="ECO:0000313" key="7">
    <source>
        <dbReference type="EMBL" id="MFK2903021.1"/>
    </source>
</evidence>
<dbReference type="NCBIfam" id="TIGR04485">
    <property type="entry name" value="thiosulf_SoxX"/>
    <property type="match status" value="1"/>
</dbReference>
<protein>
    <submittedName>
        <fullName evidence="7">Sulfur oxidation c-type cytochrome SoxX</fullName>
    </submittedName>
</protein>